<gene>
    <name evidence="3" type="ORF">N0F65_008501</name>
</gene>
<dbReference type="SUPFAM" id="SSF48452">
    <property type="entry name" value="TPR-like"/>
    <property type="match status" value="1"/>
</dbReference>
<feature type="region of interest" description="Disordered" evidence="2">
    <location>
        <begin position="604"/>
        <end position="701"/>
    </location>
</feature>
<accession>A0AAV2Z681</accession>
<feature type="region of interest" description="Disordered" evidence="2">
    <location>
        <begin position="354"/>
        <end position="439"/>
    </location>
</feature>
<organism evidence="3 4">
    <name type="scientific">Lagenidium giganteum</name>
    <dbReference type="NCBI Taxonomy" id="4803"/>
    <lineage>
        <taxon>Eukaryota</taxon>
        <taxon>Sar</taxon>
        <taxon>Stramenopiles</taxon>
        <taxon>Oomycota</taxon>
        <taxon>Peronosporomycetes</taxon>
        <taxon>Pythiales</taxon>
        <taxon>Pythiaceae</taxon>
    </lineage>
</organism>
<feature type="compositionally biased region" description="Low complexity" evidence="2">
    <location>
        <begin position="646"/>
        <end position="659"/>
    </location>
</feature>
<dbReference type="InterPro" id="IPR011990">
    <property type="entry name" value="TPR-like_helical_dom_sf"/>
</dbReference>
<proteinExistence type="predicted"/>
<feature type="region of interest" description="Disordered" evidence="2">
    <location>
        <begin position="316"/>
        <end position="340"/>
    </location>
</feature>
<keyword evidence="4" id="KW-1185">Reference proteome</keyword>
<dbReference type="AlphaFoldDB" id="A0AAV2Z681"/>
<feature type="non-terminal residue" evidence="3">
    <location>
        <position position="1"/>
    </location>
</feature>
<feature type="compositionally biased region" description="Low complexity" evidence="2">
    <location>
        <begin position="877"/>
        <end position="888"/>
    </location>
</feature>
<sequence>HDDGAGWLARDQDSGEEGKACCDRNWGCRGGAACTWRADMATPPLDVSLQLQLVNDALQGEDGVFEALVAANQKWLGHYARMHASFSIEPSLLEPTSLWMNAYFQKQRMITSPWTKQAKALVAKHQQAIQERLRSAPPPHLESEYSTTVVDPMAALMFAASVDRCPEYQIVSRVLGLEYMMGEAMEWMECPTLLHNASRSGAKMLVFTEARKRIMCLELLLVLAQHDADALIKACQIAGQGQLWQPHMFIYMLQKRHHDNSTICNLAGRLLEHFTKRMPIASPVQLDTERNLVNDSVATRAASVCVSESPVSRGKRTYTLPTLGTSGSTSPLRSPHSPTTTMSAIYAEGPSPYSPVKLPLTRPATSATEQTRRSTVFSQPKLAAVEGERRRRCQTPNVSTKSPQQHEGFESYGDEDGSMTPDANRRHRSLDPLDAPKGPEKKITISEKYSWNPDCINSVSGFEWWWRSLPQNHASLEPTQKLKMVTKAAVRVHTKGEWQRAIDLYVLALSMEINEDVEFRLRINLACAYEGAEEWQLCVNEFRSALRLNPGDPYGHYKLGTALTMLAAFDEARQELQAVLDVYPQAAEAVSRVDEAEQKLKEKNEAEKAALATARTSRSPLTKRRELQQQAAPVTSPTSPRTIAVPPKTSPRSTTTGPTPRKPFRKDRPQSSEANATSSGSEATSDQNPNPNASGVLPPVDLQPIDLAPSDLLDVVVHRCRQLMWDLSAVFTAIDVHKTGLIRKESLLEVLRIICAADVDGEEILSGAFNLSSDDRLLRGNVEYIRYNALLETYNTRKKKQLLPVEFKDATGLKDTVDALARKESLGHHNDAVVYCAVEWVDAGLQKAVQVTTRKAEPTQADSRRSQGPATKDVGHHSSSSDGLSGKVPDTLQDGRDTPDSVVEDDHFPVPEEAPSNSHAARLIDKKREEAHQREILRNEQARIIARKHVHCMKSLQDIGNRARRHLATQQSAREYLLRVGADARLQVKERVNADSSQQEPKETLQPQSADITDVKALAQGVYATAVDAALAKMKSRPINLKDLQLLAQKYSAEVCRACVVEVEALIARRSAG</sequence>
<evidence type="ECO:0000256" key="1">
    <source>
        <dbReference type="ARBA" id="ARBA00022803"/>
    </source>
</evidence>
<evidence type="ECO:0000313" key="4">
    <source>
        <dbReference type="Proteomes" id="UP001146120"/>
    </source>
</evidence>
<dbReference type="InterPro" id="IPR019734">
    <property type="entry name" value="TPR_rpt"/>
</dbReference>
<dbReference type="EMBL" id="DAKRPA010000057">
    <property type="protein sequence ID" value="DBA00858.1"/>
    <property type="molecule type" value="Genomic_DNA"/>
</dbReference>
<feature type="compositionally biased region" description="Polar residues" evidence="2">
    <location>
        <begin position="394"/>
        <end position="405"/>
    </location>
</feature>
<dbReference type="SMART" id="SM00028">
    <property type="entry name" value="TPR"/>
    <property type="match status" value="2"/>
</dbReference>
<feature type="compositionally biased region" description="Polar residues" evidence="2">
    <location>
        <begin position="628"/>
        <end position="641"/>
    </location>
</feature>
<dbReference type="InterPro" id="IPR051966">
    <property type="entry name" value="RPAP3"/>
</dbReference>
<dbReference type="Proteomes" id="UP001146120">
    <property type="component" value="Unassembled WGS sequence"/>
</dbReference>
<feature type="region of interest" description="Disordered" evidence="2">
    <location>
        <begin position="852"/>
        <end position="922"/>
    </location>
</feature>
<comment type="caution">
    <text evidence="3">The sequence shown here is derived from an EMBL/GenBank/DDBJ whole genome shotgun (WGS) entry which is preliminary data.</text>
</comment>
<evidence type="ECO:0000313" key="3">
    <source>
        <dbReference type="EMBL" id="DBA00858.1"/>
    </source>
</evidence>
<dbReference type="PANTHER" id="PTHR46423:SF1">
    <property type="entry name" value="RNA POLYMERASE II-ASSOCIATED PROTEIN 3"/>
    <property type="match status" value="1"/>
</dbReference>
<protein>
    <recommendedName>
        <fullName evidence="5">Calmodulin</fullName>
    </recommendedName>
</protein>
<evidence type="ECO:0000256" key="2">
    <source>
        <dbReference type="SAM" id="MobiDB-lite"/>
    </source>
</evidence>
<feature type="compositionally biased region" description="Basic and acidic residues" evidence="2">
    <location>
        <begin position="854"/>
        <end position="865"/>
    </location>
</feature>
<dbReference type="Gene3D" id="1.25.40.10">
    <property type="entry name" value="Tetratricopeptide repeat domain"/>
    <property type="match status" value="1"/>
</dbReference>
<reference evidence="3" key="2">
    <citation type="journal article" date="2023" name="Microbiol Resour">
        <title>Decontamination and Annotation of the Draft Genome Sequence of the Oomycete Lagenidium giganteum ARSEF 373.</title>
        <authorList>
            <person name="Morgan W.R."/>
            <person name="Tartar A."/>
        </authorList>
    </citation>
    <scope>NUCLEOTIDE SEQUENCE</scope>
    <source>
        <strain evidence="3">ARSEF 373</strain>
    </source>
</reference>
<dbReference type="GO" id="GO:0101031">
    <property type="term" value="C:protein folding chaperone complex"/>
    <property type="evidence" value="ECO:0007669"/>
    <property type="project" value="TreeGrafter"/>
</dbReference>
<reference evidence="3" key="1">
    <citation type="submission" date="2022-11" db="EMBL/GenBank/DDBJ databases">
        <authorList>
            <person name="Morgan W.R."/>
            <person name="Tartar A."/>
        </authorList>
    </citation>
    <scope>NUCLEOTIDE SEQUENCE</scope>
    <source>
        <strain evidence="3">ARSEF 373</strain>
    </source>
</reference>
<evidence type="ECO:0008006" key="5">
    <source>
        <dbReference type="Google" id="ProtNLM"/>
    </source>
</evidence>
<feature type="compositionally biased region" description="Polar residues" evidence="2">
    <location>
        <begin position="671"/>
        <end position="693"/>
    </location>
</feature>
<feature type="compositionally biased region" description="Basic and acidic residues" evidence="2">
    <location>
        <begin position="893"/>
        <end position="910"/>
    </location>
</feature>
<feature type="compositionally biased region" description="Low complexity" evidence="2">
    <location>
        <begin position="319"/>
        <end position="335"/>
    </location>
</feature>
<keyword evidence="1" id="KW-0802">TPR repeat</keyword>
<dbReference type="PANTHER" id="PTHR46423">
    <property type="entry name" value="RNA POLYMERASE II-ASSOCIATED PROTEIN 3"/>
    <property type="match status" value="1"/>
</dbReference>
<name>A0AAV2Z681_9STRA</name>
<feature type="compositionally biased region" description="Polar residues" evidence="2">
    <location>
        <begin position="363"/>
        <end position="378"/>
    </location>
</feature>